<evidence type="ECO:0000313" key="2">
    <source>
        <dbReference type="EMBL" id="MBD8502192.1"/>
    </source>
</evidence>
<dbReference type="Pfam" id="PF20108">
    <property type="entry name" value="DUF6498"/>
    <property type="match status" value="1"/>
</dbReference>
<name>A0ABR9B9T7_9RHOO</name>
<sequence length="236" mass="25424">MQSAERLPAPDWREADRLPLAALIAANLLPLAGVFAFDWDAGGLLILYWMENLVVGAYTLLRMIRASGLAGVFTGLFFLVHYGGFCGGHGFFLLAFLNQGDMEGGTGDLLGEALDDAWLGPLVFVQLLVAVVRTVAMQAPEYFGLPLLAFVLSHGLSTFVHHVRGGEDAGRNAGQIMGDPYRRIVVLHVAIIAGGILVMKTGSSLPMLMVLVALKIGIDIVLHRRAHARRHGEGTR</sequence>
<feature type="transmembrane region" description="Helical" evidence="1">
    <location>
        <begin position="181"/>
        <end position="199"/>
    </location>
</feature>
<organism evidence="2 3">
    <name type="scientific">Thauera sedimentorum</name>
    <dbReference type="NCBI Taxonomy" id="2767595"/>
    <lineage>
        <taxon>Bacteria</taxon>
        <taxon>Pseudomonadati</taxon>
        <taxon>Pseudomonadota</taxon>
        <taxon>Betaproteobacteria</taxon>
        <taxon>Rhodocyclales</taxon>
        <taxon>Zoogloeaceae</taxon>
        <taxon>Thauera</taxon>
    </lineage>
</organism>
<proteinExistence type="predicted"/>
<feature type="transmembrane region" description="Helical" evidence="1">
    <location>
        <begin position="73"/>
        <end position="97"/>
    </location>
</feature>
<feature type="transmembrane region" description="Helical" evidence="1">
    <location>
        <begin position="43"/>
        <end position="61"/>
    </location>
</feature>
<gene>
    <name evidence="2" type="ORF">IFO67_04795</name>
</gene>
<feature type="transmembrane region" description="Helical" evidence="1">
    <location>
        <begin position="117"/>
        <end position="136"/>
    </location>
</feature>
<evidence type="ECO:0000313" key="3">
    <source>
        <dbReference type="Proteomes" id="UP000603602"/>
    </source>
</evidence>
<keyword evidence="1" id="KW-1133">Transmembrane helix</keyword>
<comment type="caution">
    <text evidence="2">The sequence shown here is derived from an EMBL/GenBank/DDBJ whole genome shotgun (WGS) entry which is preliminary data.</text>
</comment>
<protein>
    <submittedName>
        <fullName evidence="2">Uncharacterized protein</fullName>
    </submittedName>
</protein>
<dbReference type="InterPro" id="IPR045466">
    <property type="entry name" value="DUF6498"/>
</dbReference>
<keyword evidence="1" id="KW-0812">Transmembrane</keyword>
<keyword evidence="3" id="KW-1185">Reference proteome</keyword>
<dbReference type="Proteomes" id="UP000603602">
    <property type="component" value="Unassembled WGS sequence"/>
</dbReference>
<reference evidence="3" key="1">
    <citation type="submission" date="2023-07" db="EMBL/GenBank/DDBJ databases">
        <title>Thauera sp. CAU 1555 isolated from sand of Yaerae Beach.</title>
        <authorList>
            <person name="Kim W."/>
        </authorList>
    </citation>
    <scope>NUCLEOTIDE SEQUENCE [LARGE SCALE GENOMIC DNA]</scope>
    <source>
        <strain evidence="3">CAU 1555</strain>
    </source>
</reference>
<dbReference type="EMBL" id="JACYTO010000001">
    <property type="protein sequence ID" value="MBD8502192.1"/>
    <property type="molecule type" value="Genomic_DNA"/>
</dbReference>
<dbReference type="RefSeq" id="WP_187716986.1">
    <property type="nucleotide sequence ID" value="NZ_JACTAH010000001.1"/>
</dbReference>
<accession>A0ABR9B9T7</accession>
<keyword evidence="1" id="KW-0472">Membrane</keyword>
<evidence type="ECO:0000256" key="1">
    <source>
        <dbReference type="SAM" id="Phobius"/>
    </source>
</evidence>
<feature type="transmembrane region" description="Helical" evidence="1">
    <location>
        <begin position="20"/>
        <end position="37"/>
    </location>
</feature>